<gene>
    <name evidence="2" type="ORF">EXIGLDRAFT_736670</name>
</gene>
<dbReference type="EMBL" id="KV426779">
    <property type="protein sequence ID" value="KZV78723.1"/>
    <property type="molecule type" value="Genomic_DNA"/>
</dbReference>
<proteinExistence type="predicted"/>
<evidence type="ECO:0000313" key="2">
    <source>
        <dbReference type="EMBL" id="KZV78723.1"/>
    </source>
</evidence>
<keyword evidence="3" id="KW-1185">Reference proteome</keyword>
<protein>
    <submittedName>
        <fullName evidence="2">Uncharacterized protein</fullName>
    </submittedName>
</protein>
<dbReference type="Proteomes" id="UP000077266">
    <property type="component" value="Unassembled WGS sequence"/>
</dbReference>
<feature type="compositionally biased region" description="Gly residues" evidence="1">
    <location>
        <begin position="135"/>
        <end position="150"/>
    </location>
</feature>
<reference evidence="2 3" key="1">
    <citation type="journal article" date="2016" name="Mol. Biol. Evol.">
        <title>Comparative Genomics of Early-Diverging Mushroom-Forming Fungi Provides Insights into the Origins of Lignocellulose Decay Capabilities.</title>
        <authorList>
            <person name="Nagy L.G."/>
            <person name="Riley R."/>
            <person name="Tritt A."/>
            <person name="Adam C."/>
            <person name="Daum C."/>
            <person name="Floudas D."/>
            <person name="Sun H."/>
            <person name="Yadav J.S."/>
            <person name="Pangilinan J."/>
            <person name="Larsson K.H."/>
            <person name="Matsuura K."/>
            <person name="Barry K."/>
            <person name="Labutti K."/>
            <person name="Kuo R."/>
            <person name="Ohm R.A."/>
            <person name="Bhattacharya S.S."/>
            <person name="Shirouzu T."/>
            <person name="Yoshinaga Y."/>
            <person name="Martin F.M."/>
            <person name="Grigoriev I.V."/>
            <person name="Hibbett D.S."/>
        </authorList>
    </citation>
    <scope>NUCLEOTIDE SEQUENCE [LARGE SCALE GENOMIC DNA]</scope>
    <source>
        <strain evidence="2 3">HHB12029</strain>
    </source>
</reference>
<dbReference type="AlphaFoldDB" id="A0A166N3W6"/>
<sequence length="385" mass="35254">MSSPYSEACLAHTNSALPSAGADGKSGSGAIAGDSAGGKMGPTGAGDGGTNGSGAGARIGAAGGGATIGAAACTPCVGPVGGAKNGGDGDDGTDAAAGSNTPCKRDPGVAIGAAATAGAAGGITIGDAACTPSTGAGGTNDPGARTGGFVGEPTTWDGAKTGAAAGAAGNNAPGAAIGIVNVNGGATGSPGAAGDPVCDGGSRLIGAGRNGPGAISGGTCDGASGGSLKEKPGSPPTTGPVGACGGEQLLKGRRIGPRRPGLTPTLVGGGAARRTGLSVSGGSSDSDSKSDSGIASRKEVVPSAHGAEGGNGRMSGRVNGMNGALGLGLIMDVGRTPARRRSSLPQRSCGNVPGASAGEAPPCSSLAEDSIGMGMATTGPKASAR</sequence>
<feature type="region of interest" description="Disordered" evidence="1">
    <location>
        <begin position="336"/>
        <end position="385"/>
    </location>
</feature>
<evidence type="ECO:0000313" key="3">
    <source>
        <dbReference type="Proteomes" id="UP000077266"/>
    </source>
</evidence>
<dbReference type="InParanoid" id="A0A166N3W6"/>
<accession>A0A166N3W6</accession>
<organism evidence="2 3">
    <name type="scientific">Exidia glandulosa HHB12029</name>
    <dbReference type="NCBI Taxonomy" id="1314781"/>
    <lineage>
        <taxon>Eukaryota</taxon>
        <taxon>Fungi</taxon>
        <taxon>Dikarya</taxon>
        <taxon>Basidiomycota</taxon>
        <taxon>Agaricomycotina</taxon>
        <taxon>Agaricomycetes</taxon>
        <taxon>Auriculariales</taxon>
        <taxon>Exidiaceae</taxon>
        <taxon>Exidia</taxon>
    </lineage>
</organism>
<feature type="region of interest" description="Disordered" evidence="1">
    <location>
        <begin position="134"/>
        <end position="162"/>
    </location>
</feature>
<feature type="region of interest" description="Disordered" evidence="1">
    <location>
        <begin position="221"/>
        <end position="319"/>
    </location>
</feature>
<evidence type="ECO:0000256" key="1">
    <source>
        <dbReference type="SAM" id="MobiDB-lite"/>
    </source>
</evidence>
<feature type="compositionally biased region" description="Basic and acidic residues" evidence="1">
    <location>
        <begin position="286"/>
        <end position="300"/>
    </location>
</feature>
<name>A0A166N3W6_EXIGL</name>